<dbReference type="PANTHER" id="PTHR33744">
    <property type="entry name" value="CARBOHYDRATE DIACID REGULATOR"/>
    <property type="match status" value="1"/>
</dbReference>
<evidence type="ECO:0000313" key="4">
    <source>
        <dbReference type="Proteomes" id="UP000653045"/>
    </source>
</evidence>
<dbReference type="Pfam" id="PF07905">
    <property type="entry name" value="PucR"/>
    <property type="match status" value="1"/>
</dbReference>
<feature type="domain" description="PucR C-terminal helix-turn-helix" evidence="2">
    <location>
        <begin position="453"/>
        <end position="508"/>
    </location>
</feature>
<dbReference type="EMBL" id="JAENBO010000003">
    <property type="protein sequence ID" value="MBJ8325946.1"/>
    <property type="molecule type" value="Genomic_DNA"/>
</dbReference>
<evidence type="ECO:0000259" key="1">
    <source>
        <dbReference type="Pfam" id="PF07905"/>
    </source>
</evidence>
<feature type="domain" description="Purine catabolism PurC-like" evidence="1">
    <location>
        <begin position="5"/>
        <end position="123"/>
    </location>
</feature>
<reference evidence="3 4" key="1">
    <citation type="journal article" date="2021" name="Int. J. Syst. Evol. Microbiol.">
        <title>Streptococcus vicugnae sp. nov., isolated from faeces of alpacas (Vicugna pacos) and cattle (Bos taurus), Streptococcus zalophi sp. nov., and Streptococcus pacificus sp. nov., isolated from respiratory tract of California sea lions (Zalophus californianus).</title>
        <authorList>
            <person name="Volokhov D.V."/>
            <person name="Zagorodnyaya T.A."/>
            <person name="Shen Z."/>
            <person name="Blom J."/>
            <person name="Furtak V.A."/>
            <person name="Eisenberg T."/>
            <person name="Fan P."/>
            <person name="Jeong K.C."/>
            <person name="Gao Y."/>
            <person name="Zhang S."/>
            <person name="Amselle M."/>
        </authorList>
    </citation>
    <scope>NUCLEOTIDE SEQUENCE [LARGE SCALE GENOMIC DNA]</scope>
    <source>
        <strain evidence="3 4">CSL7591</strain>
    </source>
</reference>
<gene>
    <name evidence="3" type="ORF">JHK62_04595</name>
</gene>
<dbReference type="InterPro" id="IPR042070">
    <property type="entry name" value="PucR_C-HTH_sf"/>
</dbReference>
<comment type="caution">
    <text evidence="3">The sequence shown here is derived from an EMBL/GenBank/DDBJ whole genome shotgun (WGS) entry which is preliminary data.</text>
</comment>
<dbReference type="InterPro" id="IPR012914">
    <property type="entry name" value="PucR_dom"/>
</dbReference>
<name>A0ABS0ZIV7_9STRE</name>
<dbReference type="InterPro" id="IPR025736">
    <property type="entry name" value="PucR_C-HTH_dom"/>
</dbReference>
<dbReference type="RefSeq" id="WP_199575549.1">
    <property type="nucleotide sequence ID" value="NZ_JAENBO010000003.1"/>
</dbReference>
<dbReference type="Pfam" id="PF13556">
    <property type="entry name" value="HTH_30"/>
    <property type="match status" value="1"/>
</dbReference>
<dbReference type="InterPro" id="IPR051448">
    <property type="entry name" value="CdaR-like_regulators"/>
</dbReference>
<sequence>MQIKELLQLNPFKDCSVRTGYIGLDNDIESAMVLEAIDIEKWGRKNQLILTSFFALKDLNQETLEKFFATIHEIGISGIILKLNRLIESTPENMINLCYRYQMPLIEIKGDVNYERVLTAIYEPLLNRQTALLRTYYDANKVFSALKNASATYKEIIDRLVHMISKSCQLTIPRENIVIKNGHAIVTDWDCIQTETLSTEFTDNTYHISTLKHPDKEYLIYKITVRYTSQSLIPFTIDIYQTEPEFEHSHIMIVENAMEAIQHKLQIDLSIKHEYFNIYNNIAASIFFGTTPNDKEKNDLLEETNLLSHPFYQAVGIGKHIPHDNETLRLLRKTLEDLFPNNLYYENRKYIIILFNIPKENDELTIEKLSQKIPTLSQFNVVISSFSDKENIHNLFNECLDMIYFNREYHIFNLMTITDLGIFRHFLDAKNDFFNTNLAKNLRKLKEEKPELFDTFLNFILCKENYQLTAQQMFLHPKTVRYRISNIQKILDFDIQNPIQNLNYSMATIIINFNSK</sequence>
<accession>A0ABS0ZIV7</accession>
<evidence type="ECO:0000259" key="2">
    <source>
        <dbReference type="Pfam" id="PF13556"/>
    </source>
</evidence>
<organism evidence="3 4">
    <name type="scientific">Streptococcus pacificus</name>
    <dbReference type="NCBI Taxonomy" id="2740577"/>
    <lineage>
        <taxon>Bacteria</taxon>
        <taxon>Bacillati</taxon>
        <taxon>Bacillota</taxon>
        <taxon>Bacilli</taxon>
        <taxon>Lactobacillales</taxon>
        <taxon>Streptococcaceae</taxon>
        <taxon>Streptococcus</taxon>
    </lineage>
</organism>
<proteinExistence type="predicted"/>
<evidence type="ECO:0000313" key="3">
    <source>
        <dbReference type="EMBL" id="MBJ8325946.1"/>
    </source>
</evidence>
<dbReference type="Proteomes" id="UP000653045">
    <property type="component" value="Unassembled WGS sequence"/>
</dbReference>
<keyword evidence="4" id="KW-1185">Reference proteome</keyword>
<protein>
    <submittedName>
        <fullName evidence="3">PucR family transcriptional regulator ligand-binding domain-containing protein</fullName>
    </submittedName>
</protein>
<dbReference type="Gene3D" id="1.10.10.2840">
    <property type="entry name" value="PucR C-terminal helix-turn-helix domain"/>
    <property type="match status" value="1"/>
</dbReference>
<dbReference type="PANTHER" id="PTHR33744:SF16">
    <property type="entry name" value="CARBOHYDRATE DIACID REGULATOR"/>
    <property type="match status" value="1"/>
</dbReference>